<comment type="catalytic activity">
    <reaction evidence="13">
        <text>a long-chain fatty acid + ATP + CoA = a long-chain fatty acyl-CoA + AMP + diphosphate</text>
        <dbReference type="Rhea" id="RHEA:15421"/>
        <dbReference type="ChEBI" id="CHEBI:30616"/>
        <dbReference type="ChEBI" id="CHEBI:33019"/>
        <dbReference type="ChEBI" id="CHEBI:57287"/>
        <dbReference type="ChEBI" id="CHEBI:57560"/>
        <dbReference type="ChEBI" id="CHEBI:83139"/>
        <dbReference type="ChEBI" id="CHEBI:456215"/>
        <dbReference type="EC" id="6.2.1.3"/>
    </reaction>
    <physiologicalReaction direction="left-to-right" evidence="13">
        <dbReference type="Rhea" id="RHEA:15422"/>
    </physiologicalReaction>
</comment>
<evidence type="ECO:0000256" key="18">
    <source>
        <dbReference type="SAM" id="MobiDB-lite"/>
    </source>
</evidence>
<sequence length="713" mass="79102">MDGQVGGWRDRQIGGGQTSGVSILDQEVQSLEAQQEGGCMDEQRSDANRPHTAGKKKKKKSKEYKKKKKGKQPLQSQHCQGKVHAIGPCSQRTMLGVLVAAVAGLLLLLLLHGRWFPFLWADLGAFVTLVGANLRCRWRLSRRPPITLLQVFQSHARRRPQHPLLLFQDEVHTFGDMERRSNRAARAFALHLGLQPGQTVAVFLPNVPSYVWTWLALAKLGCAMACLNCNLKGRALLHARSAAQADIVLSCSELQAVVKEVLPDLKQEGVRVFYLNSTSPTPGVEALLPAIEAASDEPMPDHYRTNTTTNSKAIYIYTSGTTGLPKAAVITEMKVMMVANLARMCGLRENDIMYTTLPLYHSAGLLIGVGGCLEVGATCVLRAKFSASQFWDDCRRYNVTVIQYVGELMRYLCNSPKRANDREHGVRLAIGNGLRAVVWKEFLQRFGPISISEFYGATEGNAGFINYTGKIGAVGRANVFLKAFASFELIKYNVEQDEPVRNEDGFCIRVRPGETGLLVIKITSSTPFHGYAGDSQKTEKKILRDVFVKGDAFFNSGDLLMMDHEKFLYFQDRVGDTFRWKGENVATTEVEATLAMVDFIQEVNVYGVSVPGCEGKCGMAAVRLKPGQSFDGESLYAFTRDTLPIYAAPRFVRIQNVLEITGTFKQCKGNLVKEGFDPNIITDPLFFRDEKKKSYVPMNPNIYANILDGSLNL</sequence>
<reference evidence="22" key="2">
    <citation type="submission" date="2025-09" db="UniProtKB">
        <authorList>
            <consortium name="Ensembl"/>
        </authorList>
    </citation>
    <scope>IDENTIFICATION</scope>
</reference>
<feature type="region of interest" description="Disordered" evidence="18">
    <location>
        <begin position="1"/>
        <end position="20"/>
    </location>
</feature>
<name>A0A669QAX4_PHACC</name>
<evidence type="ECO:0000256" key="14">
    <source>
        <dbReference type="ARBA" id="ARBA00026121"/>
    </source>
</evidence>
<proteinExistence type="inferred from homology"/>
<dbReference type="InterPro" id="IPR020845">
    <property type="entry name" value="AMP-binding_CS"/>
</dbReference>
<evidence type="ECO:0000256" key="3">
    <source>
        <dbReference type="ARBA" id="ARBA00022448"/>
    </source>
</evidence>
<feature type="region of interest" description="Disordered" evidence="18">
    <location>
        <begin position="32"/>
        <end position="80"/>
    </location>
</feature>
<feature type="domain" description="AMP-dependent synthetase/ligase" evidence="20">
    <location>
        <begin position="152"/>
        <end position="476"/>
    </location>
</feature>
<feature type="compositionally biased region" description="Basic residues" evidence="18">
    <location>
        <begin position="52"/>
        <end position="71"/>
    </location>
</feature>
<dbReference type="AlphaFoldDB" id="A0A669QAX4"/>
<dbReference type="FunFam" id="3.40.50.12780:FF:000005">
    <property type="entry name" value="Solute carrier family 27 member 6"/>
    <property type="match status" value="1"/>
</dbReference>
<dbReference type="OMA" id="KIPHIVE"/>
<dbReference type="InterPro" id="IPR042099">
    <property type="entry name" value="ANL_N_sf"/>
</dbReference>
<keyword evidence="6 19" id="KW-0812">Transmembrane</keyword>
<feature type="domain" description="AMP-binding enzyme C-terminal" evidence="21">
    <location>
        <begin position="589"/>
        <end position="665"/>
    </location>
</feature>
<evidence type="ECO:0000256" key="19">
    <source>
        <dbReference type="SAM" id="Phobius"/>
    </source>
</evidence>
<dbReference type="EC" id="6.2.1.3" evidence="14"/>
<evidence type="ECO:0000256" key="8">
    <source>
        <dbReference type="ARBA" id="ARBA00022832"/>
    </source>
</evidence>
<dbReference type="Gene3D" id="3.40.50.12780">
    <property type="entry name" value="N-terminal domain of ligase-like"/>
    <property type="match status" value="1"/>
</dbReference>
<keyword evidence="11" id="KW-0443">Lipid metabolism</keyword>
<evidence type="ECO:0000259" key="21">
    <source>
        <dbReference type="Pfam" id="PF13193"/>
    </source>
</evidence>
<dbReference type="KEGG" id="pcoc:116240050"/>
<dbReference type="GO" id="GO:0005324">
    <property type="term" value="F:long-chain fatty acid transmembrane transporter activity"/>
    <property type="evidence" value="ECO:0007669"/>
    <property type="project" value="TreeGrafter"/>
</dbReference>
<dbReference type="InterPro" id="IPR025110">
    <property type="entry name" value="AMP-bd_C"/>
</dbReference>
<evidence type="ECO:0000256" key="6">
    <source>
        <dbReference type="ARBA" id="ARBA00022692"/>
    </source>
</evidence>
<dbReference type="PANTHER" id="PTHR43107">
    <property type="entry name" value="LONG-CHAIN FATTY ACID TRANSPORT PROTEIN"/>
    <property type="match status" value="1"/>
</dbReference>
<evidence type="ECO:0000256" key="16">
    <source>
        <dbReference type="ARBA" id="ARBA00041297"/>
    </source>
</evidence>
<evidence type="ECO:0000256" key="2">
    <source>
        <dbReference type="ARBA" id="ARBA00006432"/>
    </source>
</evidence>
<evidence type="ECO:0000256" key="11">
    <source>
        <dbReference type="ARBA" id="ARBA00023098"/>
    </source>
</evidence>
<dbReference type="Ensembl" id="ENSPCLT00000023964.1">
    <property type="protein sequence ID" value="ENSPCLP00000018017.1"/>
    <property type="gene ID" value="ENSPCLG00000015040.1"/>
</dbReference>
<dbReference type="PROSITE" id="PS00455">
    <property type="entry name" value="AMP_BINDING"/>
    <property type="match status" value="1"/>
</dbReference>
<evidence type="ECO:0000256" key="17">
    <source>
        <dbReference type="ARBA" id="ARBA00048666"/>
    </source>
</evidence>
<dbReference type="OrthoDB" id="288590at2759"/>
<keyword evidence="3" id="KW-0813">Transport</keyword>
<dbReference type="InterPro" id="IPR045851">
    <property type="entry name" value="AMP-bd_C_sf"/>
</dbReference>
<dbReference type="CTD" id="10998"/>
<evidence type="ECO:0000313" key="23">
    <source>
        <dbReference type="Proteomes" id="UP000472261"/>
    </source>
</evidence>
<dbReference type="FunFam" id="3.30.300.30:FF:000002">
    <property type="entry name" value="Long-chain fatty acid transport protein 1"/>
    <property type="match status" value="1"/>
</dbReference>
<dbReference type="NCBIfam" id="NF006134">
    <property type="entry name" value="PRK08279.1"/>
    <property type="match status" value="1"/>
</dbReference>
<keyword evidence="12 19" id="KW-0472">Membrane</keyword>
<comment type="catalytic activity">
    <reaction evidence="17">
        <text>tetracosanoate + ATP + CoA = tetracosanoyl-CoA + AMP + diphosphate</text>
        <dbReference type="Rhea" id="RHEA:33639"/>
        <dbReference type="ChEBI" id="CHEBI:30616"/>
        <dbReference type="ChEBI" id="CHEBI:31014"/>
        <dbReference type="ChEBI" id="CHEBI:33019"/>
        <dbReference type="ChEBI" id="CHEBI:57287"/>
        <dbReference type="ChEBI" id="CHEBI:65052"/>
        <dbReference type="ChEBI" id="CHEBI:456215"/>
    </reaction>
    <physiologicalReaction direction="left-to-right" evidence="17">
        <dbReference type="Rhea" id="RHEA:33640"/>
    </physiologicalReaction>
</comment>
<dbReference type="GO" id="GO:0004467">
    <property type="term" value="F:long-chain fatty acid-CoA ligase activity"/>
    <property type="evidence" value="ECO:0007669"/>
    <property type="project" value="UniProtKB-EC"/>
</dbReference>
<dbReference type="GO" id="GO:0044539">
    <property type="term" value="P:long-chain fatty acid import into cell"/>
    <property type="evidence" value="ECO:0007669"/>
    <property type="project" value="TreeGrafter"/>
</dbReference>
<evidence type="ECO:0000256" key="5">
    <source>
        <dbReference type="ARBA" id="ARBA00022598"/>
    </source>
</evidence>
<evidence type="ECO:0000256" key="15">
    <source>
        <dbReference type="ARBA" id="ARBA00036527"/>
    </source>
</evidence>
<keyword evidence="5" id="KW-0436">Ligase</keyword>
<comment type="subcellular location">
    <subcellularLocation>
        <location evidence="1">Cell membrane</location>
        <topology evidence="1">Multi-pass membrane protein</topology>
    </subcellularLocation>
</comment>
<dbReference type="GO" id="GO:0000166">
    <property type="term" value="F:nucleotide binding"/>
    <property type="evidence" value="ECO:0007669"/>
    <property type="project" value="UniProtKB-KW"/>
</dbReference>
<keyword evidence="9 19" id="KW-1133">Transmembrane helix</keyword>
<evidence type="ECO:0000313" key="22">
    <source>
        <dbReference type="Ensembl" id="ENSPCLP00000018017.1"/>
    </source>
</evidence>
<gene>
    <name evidence="22" type="primary">SLC27A5</name>
</gene>
<evidence type="ECO:0000256" key="4">
    <source>
        <dbReference type="ARBA" id="ARBA00022475"/>
    </source>
</evidence>
<dbReference type="GO" id="GO:0005789">
    <property type="term" value="C:endoplasmic reticulum membrane"/>
    <property type="evidence" value="ECO:0007669"/>
    <property type="project" value="TreeGrafter"/>
</dbReference>
<comment type="similarity">
    <text evidence="2">Belongs to the ATP-dependent AMP-binding enzyme family.</text>
</comment>
<keyword evidence="8" id="KW-0276">Fatty acid metabolism</keyword>
<dbReference type="InterPro" id="IPR000873">
    <property type="entry name" value="AMP-dep_synth/lig_dom"/>
</dbReference>
<dbReference type="GO" id="GO:0008206">
    <property type="term" value="P:bile acid metabolic process"/>
    <property type="evidence" value="ECO:0007669"/>
    <property type="project" value="TreeGrafter"/>
</dbReference>
<evidence type="ECO:0000256" key="13">
    <source>
        <dbReference type="ARBA" id="ARBA00024484"/>
    </source>
</evidence>
<evidence type="ECO:0000256" key="10">
    <source>
        <dbReference type="ARBA" id="ARBA00023055"/>
    </source>
</evidence>
<evidence type="ECO:0000256" key="7">
    <source>
        <dbReference type="ARBA" id="ARBA00022741"/>
    </source>
</evidence>
<reference evidence="22" key="1">
    <citation type="submission" date="2025-08" db="UniProtKB">
        <authorList>
            <consortium name="Ensembl"/>
        </authorList>
    </citation>
    <scope>IDENTIFICATION</scope>
</reference>
<keyword evidence="7" id="KW-0547">Nucleotide-binding</keyword>
<comment type="catalytic activity">
    <reaction evidence="15">
        <text>a very long-chain fatty acid + ATP + CoA = a very long-chain fatty acyl-CoA + AMP + diphosphate</text>
        <dbReference type="Rhea" id="RHEA:54536"/>
        <dbReference type="ChEBI" id="CHEBI:30616"/>
        <dbReference type="ChEBI" id="CHEBI:33019"/>
        <dbReference type="ChEBI" id="CHEBI:57287"/>
        <dbReference type="ChEBI" id="CHEBI:58950"/>
        <dbReference type="ChEBI" id="CHEBI:138261"/>
        <dbReference type="ChEBI" id="CHEBI:456215"/>
    </reaction>
    <physiologicalReaction direction="left-to-right" evidence="15">
        <dbReference type="Rhea" id="RHEA:54537"/>
    </physiologicalReaction>
</comment>
<dbReference type="Gene3D" id="3.30.300.30">
    <property type="match status" value="1"/>
</dbReference>
<dbReference type="Pfam" id="PF00501">
    <property type="entry name" value="AMP-binding"/>
    <property type="match status" value="1"/>
</dbReference>
<dbReference type="SUPFAM" id="SSF56801">
    <property type="entry name" value="Acetyl-CoA synthetase-like"/>
    <property type="match status" value="1"/>
</dbReference>
<evidence type="ECO:0000256" key="1">
    <source>
        <dbReference type="ARBA" id="ARBA00004651"/>
    </source>
</evidence>
<evidence type="ECO:0000256" key="9">
    <source>
        <dbReference type="ARBA" id="ARBA00022989"/>
    </source>
</evidence>
<keyword evidence="4" id="KW-1003">Cell membrane</keyword>
<protein>
    <recommendedName>
        <fullName evidence="14">long-chain-fatty-acid--CoA ligase</fullName>
        <ecNumber evidence="14">6.2.1.3</ecNumber>
    </recommendedName>
    <alternativeName>
        <fullName evidence="16">Long-chain-fatty-acid--CoA ligase</fullName>
    </alternativeName>
</protein>
<dbReference type="PANTHER" id="PTHR43107:SF4">
    <property type="entry name" value="LONG-CHAIN FATTY ACID TRANSPORT PROTEIN 2"/>
    <property type="match status" value="1"/>
</dbReference>
<dbReference type="GeneID" id="116240050"/>
<dbReference type="Pfam" id="PF13193">
    <property type="entry name" value="AMP-binding_C"/>
    <property type="match status" value="1"/>
</dbReference>
<evidence type="ECO:0000259" key="20">
    <source>
        <dbReference type="Pfam" id="PF00501"/>
    </source>
</evidence>
<dbReference type="Proteomes" id="UP000472261">
    <property type="component" value="Unplaced"/>
</dbReference>
<organism evidence="22 23">
    <name type="scientific">Phasianus colchicus</name>
    <name type="common">Common pheasant</name>
    <dbReference type="NCBI Taxonomy" id="9054"/>
    <lineage>
        <taxon>Eukaryota</taxon>
        <taxon>Metazoa</taxon>
        <taxon>Chordata</taxon>
        <taxon>Craniata</taxon>
        <taxon>Vertebrata</taxon>
        <taxon>Euteleostomi</taxon>
        <taxon>Archelosauria</taxon>
        <taxon>Archosauria</taxon>
        <taxon>Dinosauria</taxon>
        <taxon>Saurischia</taxon>
        <taxon>Theropoda</taxon>
        <taxon>Coelurosauria</taxon>
        <taxon>Aves</taxon>
        <taxon>Neognathae</taxon>
        <taxon>Galloanserae</taxon>
        <taxon>Galliformes</taxon>
        <taxon>Phasianidae</taxon>
        <taxon>Phasianinae</taxon>
        <taxon>Phasianus</taxon>
    </lineage>
</organism>
<dbReference type="GO" id="GO:0005886">
    <property type="term" value="C:plasma membrane"/>
    <property type="evidence" value="ECO:0007669"/>
    <property type="project" value="UniProtKB-SubCell"/>
</dbReference>
<dbReference type="RefSeq" id="XP_031466218.1">
    <property type="nucleotide sequence ID" value="XM_031610358.1"/>
</dbReference>
<feature type="transmembrane region" description="Helical" evidence="19">
    <location>
        <begin position="94"/>
        <end position="112"/>
    </location>
</feature>
<evidence type="ECO:0000256" key="12">
    <source>
        <dbReference type="ARBA" id="ARBA00023136"/>
    </source>
</evidence>
<keyword evidence="10" id="KW-0445">Lipid transport</keyword>
<keyword evidence="23" id="KW-1185">Reference proteome</keyword>
<accession>A0A669QAX4</accession>